<reference evidence="2 3" key="2">
    <citation type="journal article" date="2019" name="G3 (Bethesda)">
        <title>Hybrid Assembly of the Genome of the Entomopathogenic Nematode Steinernema carpocapsae Identifies the X-Chromosome.</title>
        <authorList>
            <person name="Serra L."/>
            <person name="Macchietto M."/>
            <person name="Macias-Munoz A."/>
            <person name="McGill C.J."/>
            <person name="Rodriguez I.M."/>
            <person name="Rodriguez B."/>
            <person name="Murad R."/>
            <person name="Mortazavi A."/>
        </authorList>
    </citation>
    <scope>NUCLEOTIDE SEQUENCE [LARGE SCALE GENOMIC DNA]</scope>
    <source>
        <strain evidence="2 3">ALL</strain>
    </source>
</reference>
<dbReference type="Proteomes" id="UP000298663">
    <property type="component" value="Unassembled WGS sequence"/>
</dbReference>
<gene>
    <name evidence="2" type="ORF">L596_000557</name>
</gene>
<keyword evidence="3" id="KW-1185">Reference proteome</keyword>
<sequence>MFFRGGPVTVEYKSKSHKTTFPVESSKPIGVGAQSSGKPSSGRRAAQPRDDAADQQIQPPSGQHHGNFHSADGRTFAL</sequence>
<proteinExistence type="predicted"/>
<comment type="caution">
    <text evidence="2">The sequence shown here is derived from an EMBL/GenBank/DDBJ whole genome shotgun (WGS) entry which is preliminary data.</text>
</comment>
<dbReference type="EMBL" id="AZBU02000001">
    <property type="protein sequence ID" value="TMS32754.1"/>
    <property type="molecule type" value="Genomic_DNA"/>
</dbReference>
<dbReference type="AlphaFoldDB" id="A0A4U8UIS5"/>
<protein>
    <submittedName>
        <fullName evidence="2">Uncharacterized protein</fullName>
    </submittedName>
</protein>
<evidence type="ECO:0000256" key="1">
    <source>
        <dbReference type="SAM" id="MobiDB-lite"/>
    </source>
</evidence>
<organism evidence="2 3">
    <name type="scientific">Steinernema carpocapsae</name>
    <name type="common">Entomopathogenic nematode</name>
    <dbReference type="NCBI Taxonomy" id="34508"/>
    <lineage>
        <taxon>Eukaryota</taxon>
        <taxon>Metazoa</taxon>
        <taxon>Ecdysozoa</taxon>
        <taxon>Nematoda</taxon>
        <taxon>Chromadorea</taxon>
        <taxon>Rhabditida</taxon>
        <taxon>Tylenchina</taxon>
        <taxon>Panagrolaimomorpha</taxon>
        <taxon>Strongyloidoidea</taxon>
        <taxon>Steinernematidae</taxon>
        <taxon>Steinernema</taxon>
    </lineage>
</organism>
<name>A0A4U8UIS5_STECR</name>
<feature type="region of interest" description="Disordered" evidence="1">
    <location>
        <begin position="13"/>
        <end position="78"/>
    </location>
</feature>
<evidence type="ECO:0000313" key="3">
    <source>
        <dbReference type="Proteomes" id="UP000298663"/>
    </source>
</evidence>
<accession>A0A4U8UIS5</accession>
<evidence type="ECO:0000313" key="2">
    <source>
        <dbReference type="EMBL" id="TMS32754.1"/>
    </source>
</evidence>
<reference evidence="2 3" key="1">
    <citation type="journal article" date="2015" name="Genome Biol.">
        <title>Comparative genomics of Steinernema reveals deeply conserved gene regulatory networks.</title>
        <authorList>
            <person name="Dillman A.R."/>
            <person name="Macchietto M."/>
            <person name="Porter C.F."/>
            <person name="Rogers A."/>
            <person name="Williams B."/>
            <person name="Antoshechkin I."/>
            <person name="Lee M.M."/>
            <person name="Goodwin Z."/>
            <person name="Lu X."/>
            <person name="Lewis E.E."/>
            <person name="Goodrich-Blair H."/>
            <person name="Stock S.P."/>
            <person name="Adams B.J."/>
            <person name="Sternberg P.W."/>
            <person name="Mortazavi A."/>
        </authorList>
    </citation>
    <scope>NUCLEOTIDE SEQUENCE [LARGE SCALE GENOMIC DNA]</scope>
    <source>
        <strain evidence="2 3">ALL</strain>
    </source>
</reference>